<feature type="region of interest" description="Disordered" evidence="1">
    <location>
        <begin position="396"/>
        <end position="417"/>
    </location>
</feature>
<organism evidence="4 5">
    <name type="scientific">Marinobacterium mangrovicola</name>
    <dbReference type="NCBI Taxonomy" id="1476959"/>
    <lineage>
        <taxon>Bacteria</taxon>
        <taxon>Pseudomonadati</taxon>
        <taxon>Pseudomonadota</taxon>
        <taxon>Gammaproteobacteria</taxon>
        <taxon>Oceanospirillales</taxon>
        <taxon>Oceanospirillaceae</taxon>
        <taxon>Marinobacterium</taxon>
    </lineage>
</organism>
<proteinExistence type="predicted"/>
<dbReference type="SUPFAM" id="SSF52540">
    <property type="entry name" value="P-loop containing nucleoside triphosphate hydrolases"/>
    <property type="match status" value="1"/>
</dbReference>
<dbReference type="InterPro" id="IPR052026">
    <property type="entry name" value="ExeA_AAA_ATPase_DNA-bind"/>
</dbReference>
<comment type="caution">
    <text evidence="4">The sequence shown here is derived from an EMBL/GenBank/DDBJ whole genome shotgun (WGS) entry which is preliminary data.</text>
</comment>
<dbReference type="SMART" id="SM00382">
    <property type="entry name" value="AAA"/>
    <property type="match status" value="1"/>
</dbReference>
<dbReference type="Proteomes" id="UP000294546">
    <property type="component" value="Unassembled WGS sequence"/>
</dbReference>
<dbReference type="Pfam" id="PF13401">
    <property type="entry name" value="AAA_22"/>
    <property type="match status" value="1"/>
</dbReference>
<feature type="domain" description="AAA+ ATPase" evidence="3">
    <location>
        <begin position="42"/>
        <end position="186"/>
    </location>
</feature>
<dbReference type="Gene3D" id="3.40.50.300">
    <property type="entry name" value="P-loop containing nucleotide triphosphate hydrolases"/>
    <property type="match status" value="1"/>
</dbReference>
<sequence length="618" mass="67704">MYCNYFGLRESPFSIAPNPRYLFMSEQHQEALAHLLYGISIDGGFVLLTGEVGTGKTTVARQLLEQLAEDSSDVALILNPRLTVQELLETISEELRIDDRTDRSTVKGQVDGIYRELLQRYAQGRNTVLLIDEAQQLSVELLEQVRLLTNLETSEHKLLNVILVGQPELLDMLARDDLRQLSQRITARFHLGPLSPQDLPLYMQHRLAVAGLNRPVFPDPVLKQLYRLSGGVPRLINLISDRALLGTYVQKQNEVSMETLKKAAEEVLGEDLPVRIPAAQSKRGILAAAVVIGLMAWGTGFALSALYQEGSVAELSASVRGLFGDVAVEPAAPVAKPVLRDRPITLAELPAPAAGKPDEREGDTQAELADTRALGGKAQVSDFSLASLQFTSVSAESDRPASETADSPAIGLPSASWPEQSDRDLALVQAYRRLFNVWGIDYDPRQQPVVCDFAAFHDLACLTLNGDVDLLKQIDRPVVTRIAHEGRAYDLLIMSLSDAQARVYLSGTERVLSAEELAAGWQGQFTLLWRPPPGYATPIWPGAYGDDVAWLDKQMARINNQVLTTEPRKAYGPGLIAQVKEFQSSKGLNVDGVAGPRTLIQLNNAALDNQPRLAGEGR</sequence>
<keyword evidence="2" id="KW-1133">Transmembrane helix</keyword>
<dbReference type="CDD" id="cd00009">
    <property type="entry name" value="AAA"/>
    <property type="match status" value="1"/>
</dbReference>
<feature type="transmembrane region" description="Helical" evidence="2">
    <location>
        <begin position="285"/>
        <end position="307"/>
    </location>
</feature>
<dbReference type="AlphaFoldDB" id="A0A4R1GKX2"/>
<evidence type="ECO:0000256" key="1">
    <source>
        <dbReference type="SAM" id="MobiDB-lite"/>
    </source>
</evidence>
<dbReference type="InterPro" id="IPR049945">
    <property type="entry name" value="AAA_22"/>
</dbReference>
<keyword evidence="5" id="KW-1185">Reference proteome</keyword>
<dbReference type="SUPFAM" id="SSF47090">
    <property type="entry name" value="PGBD-like"/>
    <property type="match status" value="1"/>
</dbReference>
<evidence type="ECO:0000256" key="2">
    <source>
        <dbReference type="SAM" id="Phobius"/>
    </source>
</evidence>
<dbReference type="InterPro" id="IPR036366">
    <property type="entry name" value="PGBDSf"/>
</dbReference>
<keyword evidence="2" id="KW-0812">Transmembrane</keyword>
<accession>A0A4R1GKX2</accession>
<gene>
    <name evidence="4" type="ORF">CLV83_0871</name>
</gene>
<dbReference type="InterPro" id="IPR003593">
    <property type="entry name" value="AAA+_ATPase"/>
</dbReference>
<keyword evidence="2" id="KW-0472">Membrane</keyword>
<dbReference type="GO" id="GO:0016887">
    <property type="term" value="F:ATP hydrolysis activity"/>
    <property type="evidence" value="ECO:0007669"/>
    <property type="project" value="InterPro"/>
</dbReference>
<dbReference type="InterPro" id="IPR036365">
    <property type="entry name" value="PGBD-like_sf"/>
</dbReference>
<protein>
    <submittedName>
        <fullName evidence="4">Type II secretion system protein A</fullName>
    </submittedName>
</protein>
<dbReference type="PANTHER" id="PTHR35894">
    <property type="entry name" value="GENERAL SECRETION PATHWAY PROTEIN A-RELATED"/>
    <property type="match status" value="1"/>
</dbReference>
<evidence type="ECO:0000313" key="4">
    <source>
        <dbReference type="EMBL" id="TCK08778.1"/>
    </source>
</evidence>
<dbReference type="EMBL" id="SMFU01000007">
    <property type="protein sequence ID" value="TCK08778.1"/>
    <property type="molecule type" value="Genomic_DNA"/>
</dbReference>
<dbReference type="InterPro" id="IPR002477">
    <property type="entry name" value="Peptidoglycan-bd-like"/>
</dbReference>
<evidence type="ECO:0000259" key="3">
    <source>
        <dbReference type="SMART" id="SM00382"/>
    </source>
</evidence>
<dbReference type="InterPro" id="IPR027417">
    <property type="entry name" value="P-loop_NTPase"/>
</dbReference>
<dbReference type="PANTHER" id="PTHR35894:SF1">
    <property type="entry name" value="PHOSPHORIBULOKINASE _ URIDINE KINASE FAMILY"/>
    <property type="match status" value="1"/>
</dbReference>
<reference evidence="4 5" key="1">
    <citation type="submission" date="2019-03" db="EMBL/GenBank/DDBJ databases">
        <title>Genomic Encyclopedia of Archaeal and Bacterial Type Strains, Phase II (KMG-II): from individual species to whole genera.</title>
        <authorList>
            <person name="Goeker M."/>
        </authorList>
    </citation>
    <scope>NUCLEOTIDE SEQUENCE [LARGE SCALE GENOMIC DNA]</scope>
    <source>
        <strain evidence="4 5">DSM 27697</strain>
    </source>
</reference>
<dbReference type="Gene3D" id="3.90.70.10">
    <property type="entry name" value="Cysteine proteinases"/>
    <property type="match status" value="1"/>
</dbReference>
<name>A0A4R1GKX2_9GAMM</name>
<evidence type="ECO:0000313" key="5">
    <source>
        <dbReference type="Proteomes" id="UP000294546"/>
    </source>
</evidence>
<dbReference type="Gene3D" id="1.10.101.10">
    <property type="entry name" value="PGBD-like superfamily/PGBD"/>
    <property type="match status" value="1"/>
</dbReference>
<dbReference type="Pfam" id="PF01471">
    <property type="entry name" value="PG_binding_1"/>
    <property type="match status" value="1"/>
</dbReference>